<name>A0A075B203_ROZAC</name>
<protein>
    <recommendedName>
        <fullName evidence="5">AIG1-type G domain-containing protein</fullName>
    </recommendedName>
</protein>
<evidence type="ECO:0000313" key="7">
    <source>
        <dbReference type="Proteomes" id="UP000030755"/>
    </source>
</evidence>
<dbReference type="SUPFAM" id="SSF52540">
    <property type="entry name" value="P-loop containing nucleoside triphosphate hydrolases"/>
    <property type="match status" value="1"/>
</dbReference>
<gene>
    <name evidence="6" type="ORF">O9G_004351</name>
</gene>
<dbReference type="PANTHER" id="PTHR10903">
    <property type="entry name" value="GTPASE, IMAP FAMILY MEMBER-RELATED"/>
    <property type="match status" value="1"/>
</dbReference>
<evidence type="ECO:0000313" key="6">
    <source>
        <dbReference type="EMBL" id="EPZ35001.1"/>
    </source>
</evidence>
<evidence type="ECO:0000256" key="1">
    <source>
        <dbReference type="ARBA" id="ARBA00022741"/>
    </source>
</evidence>
<evidence type="ECO:0000256" key="3">
    <source>
        <dbReference type="SAM" id="Coils"/>
    </source>
</evidence>
<dbReference type="EMBL" id="KE560898">
    <property type="protein sequence ID" value="EPZ35001.1"/>
    <property type="molecule type" value="Genomic_DNA"/>
</dbReference>
<keyword evidence="2" id="KW-0342">GTP-binding</keyword>
<evidence type="ECO:0000256" key="4">
    <source>
        <dbReference type="SAM" id="SignalP"/>
    </source>
</evidence>
<accession>A0A075B203</accession>
<dbReference type="PANTHER" id="PTHR10903:SF184">
    <property type="entry name" value="GTP-BINDING PROTEIN A"/>
    <property type="match status" value="1"/>
</dbReference>
<keyword evidence="7" id="KW-1185">Reference proteome</keyword>
<dbReference type="STRING" id="988480.A0A075B203"/>
<dbReference type="HOGENOM" id="CLU_512053_0_0_1"/>
<dbReference type="Pfam" id="PF04548">
    <property type="entry name" value="AIG1"/>
    <property type="match status" value="1"/>
</dbReference>
<dbReference type="InterPro" id="IPR045058">
    <property type="entry name" value="GIMA/IAN/Toc"/>
</dbReference>
<dbReference type="InterPro" id="IPR027417">
    <property type="entry name" value="P-loop_NTPase"/>
</dbReference>
<dbReference type="Proteomes" id="UP000030755">
    <property type="component" value="Unassembled WGS sequence"/>
</dbReference>
<dbReference type="OrthoDB" id="2411449at2759"/>
<keyword evidence="3" id="KW-0175">Coiled coil</keyword>
<reference evidence="6 7" key="1">
    <citation type="journal article" date="2013" name="Curr. Biol.">
        <title>Shared signatures of parasitism and phylogenomics unite Cryptomycota and microsporidia.</title>
        <authorList>
            <person name="James T.Y."/>
            <person name="Pelin A."/>
            <person name="Bonen L."/>
            <person name="Ahrendt S."/>
            <person name="Sain D."/>
            <person name="Corradi N."/>
            <person name="Stajich J.E."/>
        </authorList>
    </citation>
    <scope>NUCLEOTIDE SEQUENCE [LARGE SCALE GENOMIC DNA]</scope>
    <source>
        <strain evidence="6 7">CSF55</strain>
    </source>
</reference>
<dbReference type="GO" id="GO:0005525">
    <property type="term" value="F:GTP binding"/>
    <property type="evidence" value="ECO:0007669"/>
    <property type="project" value="UniProtKB-KW"/>
</dbReference>
<proteinExistence type="predicted"/>
<evidence type="ECO:0000259" key="5">
    <source>
        <dbReference type="PROSITE" id="PS51720"/>
    </source>
</evidence>
<sequence length="540" mass="62163">MKIFSAFAIISSLCCLFVHASPIEQCNRRLNVLLLGYYGSGKSTIVNVLHGLFDLKINDKREIAKTGNHMRSVTQNCTGYDCSNGDIKLHVVDTPGFENNEATNNKVASLISEKVPMLLKDGLDAFLFTFPVTRVPDDQLANVFNFITSLITKEGYKHGIIVFTSADDVKMTEKEEKLKIEELRNEMLRIAPQAEELLYTVKYLFYRHRSAEDGDENTIFFPETRKMFHFQAYSEVYKNCVNNNGKTFSTQAMIEAKRKYEENKKELDALQKDREQLRMNFQRITLFGGSLSSDLQKLKNDIEKMGFRNINIASSMTQEEVLTIERKSKTDNEKLVKTVQDYFFLEKERAQIMKNTTTLQNQADELVQKYNEAKKACLDQINWIRSVDINNREIPPPNGDLRVSSAFLGGISVSWSNALRVAKPLFAEAVQYFRDKLTEDSKINNDKIVKPTLQSDNATFENYSKYAEKLTTFNNMVKQRTQEIQSATDKNRGRAFKLCEYPEIQKIINFFMESSIRTYSPKRKNVEERLSNTSICFCPN</sequence>
<dbReference type="InterPro" id="IPR006703">
    <property type="entry name" value="G_AIG1"/>
</dbReference>
<dbReference type="AlphaFoldDB" id="A0A075B203"/>
<evidence type="ECO:0000256" key="2">
    <source>
        <dbReference type="ARBA" id="ARBA00023134"/>
    </source>
</evidence>
<organism evidence="6 7">
    <name type="scientific">Rozella allomycis (strain CSF55)</name>
    <dbReference type="NCBI Taxonomy" id="988480"/>
    <lineage>
        <taxon>Eukaryota</taxon>
        <taxon>Fungi</taxon>
        <taxon>Fungi incertae sedis</taxon>
        <taxon>Cryptomycota</taxon>
        <taxon>Cryptomycota incertae sedis</taxon>
        <taxon>Rozella</taxon>
    </lineage>
</organism>
<keyword evidence="4" id="KW-0732">Signal</keyword>
<feature type="chain" id="PRO_5001704989" description="AIG1-type G domain-containing protein" evidence="4">
    <location>
        <begin position="21"/>
        <end position="540"/>
    </location>
</feature>
<feature type="signal peptide" evidence="4">
    <location>
        <begin position="1"/>
        <end position="20"/>
    </location>
</feature>
<keyword evidence="1" id="KW-0547">Nucleotide-binding</keyword>
<dbReference type="Gene3D" id="3.40.50.300">
    <property type="entry name" value="P-loop containing nucleotide triphosphate hydrolases"/>
    <property type="match status" value="1"/>
</dbReference>
<feature type="domain" description="AIG1-type G" evidence="5">
    <location>
        <begin position="27"/>
        <end position="257"/>
    </location>
</feature>
<feature type="coiled-coil region" evidence="3">
    <location>
        <begin position="253"/>
        <end position="280"/>
    </location>
</feature>
<dbReference type="PROSITE" id="PS51720">
    <property type="entry name" value="G_AIG1"/>
    <property type="match status" value="1"/>
</dbReference>